<accession>A0A318LQN3</accession>
<evidence type="ECO:0000256" key="4">
    <source>
        <dbReference type="RuleBase" id="RU003719"/>
    </source>
</evidence>
<feature type="domain" description="D-isomer specific 2-hydroxyacid dehydrogenase catalytic" evidence="6">
    <location>
        <begin position="5"/>
        <end position="321"/>
    </location>
</feature>
<dbReference type="InterPro" id="IPR050223">
    <property type="entry name" value="D-isomer_2-hydroxyacid_DH"/>
</dbReference>
<dbReference type="Pfam" id="PF02826">
    <property type="entry name" value="2-Hacid_dh_C"/>
    <property type="match status" value="1"/>
</dbReference>
<dbReference type="FunFam" id="3.40.50.720:FF:000203">
    <property type="entry name" value="D-3-phosphoglycerate dehydrogenase (SerA)"/>
    <property type="match status" value="1"/>
</dbReference>
<name>A0A318LQN3_9PSEU</name>
<evidence type="ECO:0000259" key="7">
    <source>
        <dbReference type="Pfam" id="PF02826"/>
    </source>
</evidence>
<dbReference type="InterPro" id="IPR029753">
    <property type="entry name" value="D-isomer_DH_CS"/>
</dbReference>
<dbReference type="PANTHER" id="PTHR10996">
    <property type="entry name" value="2-HYDROXYACID DEHYDROGENASE-RELATED"/>
    <property type="match status" value="1"/>
</dbReference>
<keyword evidence="2 4" id="KW-0560">Oxidoreductase</keyword>
<dbReference type="Proteomes" id="UP000247892">
    <property type="component" value="Unassembled WGS sequence"/>
</dbReference>
<dbReference type="InterPro" id="IPR006140">
    <property type="entry name" value="D-isomer_DH_NAD-bd"/>
</dbReference>
<comment type="similarity">
    <text evidence="1 4">Belongs to the D-isomer specific 2-hydroxyacid dehydrogenase family.</text>
</comment>
<keyword evidence="9" id="KW-1185">Reference proteome</keyword>
<proteinExistence type="inferred from homology"/>
<protein>
    <submittedName>
        <fullName evidence="8">D-glycerate dehydrogenase</fullName>
    </submittedName>
</protein>
<dbReference type="CDD" id="cd05301">
    <property type="entry name" value="GDH"/>
    <property type="match status" value="1"/>
</dbReference>
<dbReference type="SUPFAM" id="SSF52283">
    <property type="entry name" value="Formate/glycerate dehydrogenase catalytic domain-like"/>
    <property type="match status" value="1"/>
</dbReference>
<evidence type="ECO:0000256" key="2">
    <source>
        <dbReference type="ARBA" id="ARBA00023002"/>
    </source>
</evidence>
<dbReference type="GO" id="GO:0030267">
    <property type="term" value="F:glyoxylate reductase (NADPH) activity"/>
    <property type="evidence" value="ECO:0007669"/>
    <property type="project" value="TreeGrafter"/>
</dbReference>
<dbReference type="GO" id="GO:0016618">
    <property type="term" value="F:hydroxypyruvate reductase [NAD(P)H] activity"/>
    <property type="evidence" value="ECO:0007669"/>
    <property type="project" value="TreeGrafter"/>
</dbReference>
<evidence type="ECO:0000313" key="8">
    <source>
        <dbReference type="EMBL" id="PXY36823.1"/>
    </source>
</evidence>
<gene>
    <name evidence="8" type="ORF">BA062_07835</name>
</gene>
<dbReference type="GO" id="GO:0005829">
    <property type="term" value="C:cytosol"/>
    <property type="evidence" value="ECO:0007669"/>
    <property type="project" value="TreeGrafter"/>
</dbReference>
<dbReference type="AlphaFoldDB" id="A0A318LQN3"/>
<dbReference type="SUPFAM" id="SSF51735">
    <property type="entry name" value="NAD(P)-binding Rossmann-fold domains"/>
    <property type="match status" value="1"/>
</dbReference>
<dbReference type="PROSITE" id="PS00671">
    <property type="entry name" value="D_2_HYDROXYACID_DH_3"/>
    <property type="match status" value="1"/>
</dbReference>
<evidence type="ECO:0000259" key="6">
    <source>
        <dbReference type="Pfam" id="PF00389"/>
    </source>
</evidence>
<dbReference type="Gene3D" id="3.40.50.720">
    <property type="entry name" value="NAD(P)-binding Rossmann-like Domain"/>
    <property type="match status" value="2"/>
</dbReference>
<evidence type="ECO:0000256" key="3">
    <source>
        <dbReference type="ARBA" id="ARBA00023027"/>
    </source>
</evidence>
<dbReference type="EMBL" id="MASU01000005">
    <property type="protein sequence ID" value="PXY36823.1"/>
    <property type="molecule type" value="Genomic_DNA"/>
</dbReference>
<evidence type="ECO:0000256" key="1">
    <source>
        <dbReference type="ARBA" id="ARBA00005854"/>
    </source>
</evidence>
<dbReference type="OrthoDB" id="117809at2"/>
<feature type="domain" description="D-isomer specific 2-hydroxyacid dehydrogenase NAD-binding" evidence="7">
    <location>
        <begin position="109"/>
        <end position="289"/>
    </location>
</feature>
<evidence type="ECO:0000313" key="9">
    <source>
        <dbReference type="Proteomes" id="UP000247892"/>
    </source>
</evidence>
<dbReference type="GO" id="GO:0051287">
    <property type="term" value="F:NAD binding"/>
    <property type="evidence" value="ECO:0007669"/>
    <property type="project" value="InterPro"/>
</dbReference>
<dbReference type="InterPro" id="IPR036291">
    <property type="entry name" value="NAD(P)-bd_dom_sf"/>
</dbReference>
<dbReference type="PANTHER" id="PTHR10996:SF283">
    <property type="entry name" value="GLYOXYLATE_HYDROXYPYRUVATE REDUCTASE B"/>
    <property type="match status" value="1"/>
</dbReference>
<sequence length="337" mass="35342">MSGTVLVTTPLPEPGMRLLRDAGEVVVAERAPSAAELREACASGRYDVVVAQLTDVFDEQLLATASIRGVANYAVGHDNVDVPAATRRGVLVANTPGVLTEATADLAMLLILATARRCVEADAFVRAGRFRGWQPELLLGGDVTGAALGLAGFGRIARATATRALGFGMTVRYTARGGPVPDAELGPLAGRVRYVSWEELVRESDFLSLHVPLTDDTRHLVDAAVLRAMKPTAYLINTARGPIVDEKALVGALRDGVIAGAGLDVYELEPQLAEGLAQLPNTTLLPHVGSATRPVRARMAELCARNAVAMAAGQRPPHPVNPAAWDVTTGTGRQGPG</sequence>
<dbReference type="InterPro" id="IPR006139">
    <property type="entry name" value="D-isomer_2_OHA_DH_cat_dom"/>
</dbReference>
<dbReference type="Pfam" id="PF00389">
    <property type="entry name" value="2-Hacid_dh"/>
    <property type="match status" value="1"/>
</dbReference>
<reference evidence="8 9" key="1">
    <citation type="submission" date="2016-07" db="EMBL/GenBank/DDBJ databases">
        <title>Draft genome sequence of Prauserella sp. YIM 121212, isolated from alkaline soil.</title>
        <authorList>
            <person name="Ruckert C."/>
            <person name="Albersmeier A."/>
            <person name="Jiang C.-L."/>
            <person name="Jiang Y."/>
            <person name="Kalinowski J."/>
            <person name="Schneider O."/>
            <person name="Winkler A."/>
            <person name="Zotchev S.B."/>
        </authorList>
    </citation>
    <scope>NUCLEOTIDE SEQUENCE [LARGE SCALE GENOMIC DNA]</scope>
    <source>
        <strain evidence="8 9">YIM 121212</strain>
    </source>
</reference>
<feature type="region of interest" description="Disordered" evidence="5">
    <location>
        <begin position="313"/>
        <end position="337"/>
    </location>
</feature>
<organism evidence="8 9">
    <name type="scientific">Prauserella flavalba</name>
    <dbReference type="NCBI Taxonomy" id="1477506"/>
    <lineage>
        <taxon>Bacteria</taxon>
        <taxon>Bacillati</taxon>
        <taxon>Actinomycetota</taxon>
        <taxon>Actinomycetes</taxon>
        <taxon>Pseudonocardiales</taxon>
        <taxon>Pseudonocardiaceae</taxon>
        <taxon>Prauserella</taxon>
    </lineage>
</organism>
<comment type="caution">
    <text evidence="8">The sequence shown here is derived from an EMBL/GenBank/DDBJ whole genome shotgun (WGS) entry which is preliminary data.</text>
</comment>
<evidence type="ECO:0000256" key="5">
    <source>
        <dbReference type="SAM" id="MobiDB-lite"/>
    </source>
</evidence>
<keyword evidence="3" id="KW-0520">NAD</keyword>
<dbReference type="PROSITE" id="PS00670">
    <property type="entry name" value="D_2_HYDROXYACID_DH_2"/>
    <property type="match status" value="1"/>
</dbReference>
<dbReference type="RefSeq" id="WP_110337079.1">
    <property type="nucleotide sequence ID" value="NZ_MASU01000005.1"/>
</dbReference>